<dbReference type="AlphaFoldDB" id="A0A7W7MHK0"/>
<proteinExistence type="predicted"/>
<gene>
    <name evidence="1" type="ORF">BJ964_004191</name>
</gene>
<accession>A0A7W7MHK0</accession>
<organism evidence="1 2">
    <name type="scientific">Actinoplanes lobatus</name>
    <dbReference type="NCBI Taxonomy" id="113568"/>
    <lineage>
        <taxon>Bacteria</taxon>
        <taxon>Bacillati</taxon>
        <taxon>Actinomycetota</taxon>
        <taxon>Actinomycetes</taxon>
        <taxon>Micromonosporales</taxon>
        <taxon>Micromonosporaceae</taxon>
        <taxon>Actinoplanes</taxon>
    </lineage>
</organism>
<evidence type="ECO:0000313" key="2">
    <source>
        <dbReference type="Proteomes" id="UP000590511"/>
    </source>
</evidence>
<dbReference type="EMBL" id="JACHNC010000001">
    <property type="protein sequence ID" value="MBB4750030.1"/>
    <property type="molecule type" value="Genomic_DNA"/>
</dbReference>
<comment type="caution">
    <text evidence="1">The sequence shown here is derived from an EMBL/GenBank/DDBJ whole genome shotgun (WGS) entry which is preliminary data.</text>
</comment>
<reference evidence="1 2" key="1">
    <citation type="submission" date="2020-08" db="EMBL/GenBank/DDBJ databases">
        <title>Sequencing the genomes of 1000 actinobacteria strains.</title>
        <authorList>
            <person name="Klenk H.-P."/>
        </authorList>
    </citation>
    <scope>NUCLEOTIDE SEQUENCE [LARGE SCALE GENOMIC DNA]</scope>
    <source>
        <strain evidence="1 2">DSM 43150</strain>
    </source>
</reference>
<evidence type="ECO:0000313" key="1">
    <source>
        <dbReference type="EMBL" id="MBB4750030.1"/>
    </source>
</evidence>
<dbReference type="Proteomes" id="UP000590511">
    <property type="component" value="Unassembled WGS sequence"/>
</dbReference>
<sequence length="36" mass="3965">MSGHFGTIVVARPSGLLAAEDAAQGYGFMRRWLREL</sequence>
<protein>
    <submittedName>
        <fullName evidence="1">Uncharacterized protein</fullName>
    </submittedName>
</protein>
<name>A0A7W7MHK0_9ACTN</name>